<dbReference type="Pfam" id="PF20434">
    <property type="entry name" value="BD-FAE"/>
    <property type="match status" value="1"/>
</dbReference>
<dbReference type="EMBL" id="JBHRSE010000061">
    <property type="protein sequence ID" value="MFC3024062.1"/>
    <property type="molecule type" value="Genomic_DNA"/>
</dbReference>
<evidence type="ECO:0000256" key="2">
    <source>
        <dbReference type="SAM" id="MobiDB-lite"/>
    </source>
</evidence>
<dbReference type="InterPro" id="IPR050300">
    <property type="entry name" value="GDXG_lipolytic_enzyme"/>
</dbReference>
<dbReference type="GO" id="GO:0016787">
    <property type="term" value="F:hydrolase activity"/>
    <property type="evidence" value="ECO:0007669"/>
    <property type="project" value="UniProtKB-KW"/>
</dbReference>
<dbReference type="Proteomes" id="UP001595384">
    <property type="component" value="Unassembled WGS sequence"/>
</dbReference>
<evidence type="ECO:0000313" key="5">
    <source>
        <dbReference type="Proteomes" id="UP001595384"/>
    </source>
</evidence>
<comment type="caution">
    <text evidence="4">The sequence shown here is derived from an EMBL/GenBank/DDBJ whole genome shotgun (WGS) entry which is preliminary data.</text>
</comment>
<organism evidence="4 5">
    <name type="scientific">Vibrio zhugei</name>
    <dbReference type="NCBI Taxonomy" id="2479546"/>
    <lineage>
        <taxon>Bacteria</taxon>
        <taxon>Pseudomonadati</taxon>
        <taxon>Pseudomonadota</taxon>
        <taxon>Gammaproteobacteria</taxon>
        <taxon>Vibrionales</taxon>
        <taxon>Vibrionaceae</taxon>
        <taxon>Vibrio</taxon>
    </lineage>
</organism>
<reference evidence="5" key="1">
    <citation type="journal article" date="2019" name="Int. J. Syst. Evol. Microbiol.">
        <title>The Global Catalogue of Microorganisms (GCM) 10K type strain sequencing project: providing services to taxonomists for standard genome sequencing and annotation.</title>
        <authorList>
            <consortium name="The Broad Institute Genomics Platform"/>
            <consortium name="The Broad Institute Genome Sequencing Center for Infectious Disease"/>
            <person name="Wu L."/>
            <person name="Ma J."/>
        </authorList>
    </citation>
    <scope>NUCLEOTIDE SEQUENCE [LARGE SCALE GENOMIC DNA]</scope>
    <source>
        <strain evidence="5">KCTC 62784</strain>
    </source>
</reference>
<proteinExistence type="predicted"/>
<feature type="compositionally biased region" description="Polar residues" evidence="2">
    <location>
        <begin position="1"/>
        <end position="18"/>
    </location>
</feature>
<feature type="region of interest" description="Disordered" evidence="2">
    <location>
        <begin position="1"/>
        <end position="26"/>
    </location>
</feature>
<name>A0ABV7C7Q9_9VIBR</name>
<dbReference type="PANTHER" id="PTHR48081:SF13">
    <property type="entry name" value="ALPHA_BETA HYDROLASE"/>
    <property type="match status" value="1"/>
</dbReference>
<protein>
    <submittedName>
        <fullName evidence="4">Alpha/beta hydrolase fold domain-containing protein</fullName>
    </submittedName>
</protein>
<gene>
    <name evidence="4" type="ORF">ACFODT_09500</name>
</gene>
<evidence type="ECO:0000313" key="4">
    <source>
        <dbReference type="EMBL" id="MFC3024062.1"/>
    </source>
</evidence>
<keyword evidence="1 4" id="KW-0378">Hydrolase</keyword>
<accession>A0ABV7C7Q9</accession>
<dbReference type="RefSeq" id="WP_123014585.1">
    <property type="nucleotide sequence ID" value="NZ_AP024912.1"/>
</dbReference>
<dbReference type="SUPFAM" id="SSF53474">
    <property type="entry name" value="alpha/beta-Hydrolases"/>
    <property type="match status" value="1"/>
</dbReference>
<dbReference type="Gene3D" id="3.40.50.1820">
    <property type="entry name" value="alpha/beta hydrolase"/>
    <property type="match status" value="1"/>
</dbReference>
<dbReference type="InterPro" id="IPR029058">
    <property type="entry name" value="AB_hydrolase_fold"/>
</dbReference>
<dbReference type="InterPro" id="IPR049492">
    <property type="entry name" value="BD-FAE-like_dom"/>
</dbReference>
<evidence type="ECO:0000256" key="1">
    <source>
        <dbReference type="ARBA" id="ARBA00022801"/>
    </source>
</evidence>
<evidence type="ECO:0000259" key="3">
    <source>
        <dbReference type="Pfam" id="PF20434"/>
    </source>
</evidence>
<sequence length="334" mass="36298">MSNKKPNFQTLPSHNQSLDEAPDFKTQSLPGYTNGAKVIQAAKIASPPVDSISDVIYSQIPHESENIQLRMSLLVPRTSHKKPAIVFYPGGGFTSAQRNKFIEMRMKLAQAGFVVAAAEYRVLPHTFPAPLVDGKSAVRFLRANAESYNIDVSRIGVLGNSAGGWLAEMMGTTNEEVEFDKGWFLEQPSNVNAVATLYGISNLLNIGEGYEGDANASHKQANVPEALLINGIAFHDHLGGTINSDEPKALFASPLGHMRAGLPPFLIMHGSNDSLVSPVQGAQLFEALQAHGHTPEYYLIEGADHGDESWYQEATIKIIVDWFCQQLLPTANAS</sequence>
<keyword evidence="5" id="KW-1185">Reference proteome</keyword>
<feature type="domain" description="BD-FAE-like" evidence="3">
    <location>
        <begin position="76"/>
        <end position="288"/>
    </location>
</feature>
<dbReference type="PANTHER" id="PTHR48081">
    <property type="entry name" value="AB HYDROLASE SUPERFAMILY PROTEIN C4A8.06C"/>
    <property type="match status" value="1"/>
</dbReference>